<dbReference type="InterPro" id="IPR036663">
    <property type="entry name" value="Fumarylacetoacetase_C_sf"/>
</dbReference>
<keyword evidence="3" id="KW-1185">Reference proteome</keyword>
<feature type="domain" description="Fumarylacetoacetase-like C-terminal" evidence="1">
    <location>
        <begin position="82"/>
        <end position="302"/>
    </location>
</feature>
<dbReference type="Gene3D" id="3.90.850.10">
    <property type="entry name" value="Fumarylacetoacetase-like, C-terminal domain"/>
    <property type="match status" value="1"/>
</dbReference>
<dbReference type="Pfam" id="PF01557">
    <property type="entry name" value="FAA_hydrolase"/>
    <property type="match status" value="1"/>
</dbReference>
<dbReference type="SUPFAM" id="SSF56529">
    <property type="entry name" value="FAH"/>
    <property type="match status" value="1"/>
</dbReference>
<organism evidence="2 3">
    <name type="scientific">Bacillus suaedaesalsae</name>
    <dbReference type="NCBI Taxonomy" id="2810349"/>
    <lineage>
        <taxon>Bacteria</taxon>
        <taxon>Bacillati</taxon>
        <taxon>Bacillota</taxon>
        <taxon>Bacilli</taxon>
        <taxon>Bacillales</taxon>
        <taxon>Bacillaceae</taxon>
        <taxon>Bacillus</taxon>
    </lineage>
</organism>
<dbReference type="Proteomes" id="UP001518925">
    <property type="component" value="Unassembled WGS sequence"/>
</dbReference>
<evidence type="ECO:0000313" key="2">
    <source>
        <dbReference type="EMBL" id="MBM6619429.1"/>
    </source>
</evidence>
<name>A0ABS2DLR9_9BACI</name>
<proteinExistence type="predicted"/>
<comment type="caution">
    <text evidence="2">The sequence shown here is derived from an EMBL/GenBank/DDBJ whole genome shotgun (WGS) entry which is preliminary data.</text>
</comment>
<dbReference type="GO" id="GO:0016787">
    <property type="term" value="F:hydrolase activity"/>
    <property type="evidence" value="ECO:0007669"/>
    <property type="project" value="UniProtKB-KW"/>
</dbReference>
<evidence type="ECO:0000259" key="1">
    <source>
        <dbReference type="Pfam" id="PF01557"/>
    </source>
</evidence>
<dbReference type="PANTHER" id="PTHR43211:SF1">
    <property type="entry name" value="BLL6422 PROTEIN"/>
    <property type="match status" value="1"/>
</dbReference>
<protein>
    <submittedName>
        <fullName evidence="2">Fumarylacetoacetate hydrolase family protein</fullName>
    </submittedName>
</protein>
<reference evidence="2 3" key="1">
    <citation type="submission" date="2021-02" db="EMBL/GenBank/DDBJ databases">
        <title>Bacillus sp. RD4P76, an endophyte from a halophyte.</title>
        <authorList>
            <person name="Sun J.-Q."/>
        </authorList>
    </citation>
    <scope>NUCLEOTIDE SEQUENCE [LARGE SCALE GENOMIC DNA]</scope>
    <source>
        <strain evidence="2 3">RD4P76</strain>
    </source>
</reference>
<dbReference type="RefSeq" id="WP_204204881.1">
    <property type="nucleotide sequence ID" value="NZ_JAFELM010000043.1"/>
</dbReference>
<sequence length="310" mass="34659">MKFITFQKPSGEVAGGWIHDDYAIDMQEASNGKLPSKMLELIENYDEYKDLVDSLSKALPSTGVYQLDRVILKAPLERPTSVRDFYAFLDHVRTARGRRGLDVVPEWYEIPVFYFSNHLAIKGPNQEIEKPQATQRLDYELEVACIIGKEGKNIKVKDAHSYIFGFCILNDWSARDLQAQEVKVGLGPAKGKDFATSLGPWLVTKDELEQYRDGDNYNLEMTATVNGKLLSKGNFKDIYYSFNEMIERASKGVSLYPGDVIGSGTVGTGCLLELGQEVHRWLDSGDEVELNVTGLGALKNTIINEKAGEC</sequence>
<dbReference type="InterPro" id="IPR011234">
    <property type="entry name" value="Fumarylacetoacetase-like_C"/>
</dbReference>
<dbReference type="PANTHER" id="PTHR43211">
    <property type="entry name" value="FUMARYLACETOACETATE HYDROLASE"/>
    <property type="match status" value="1"/>
</dbReference>
<accession>A0ABS2DLR9</accession>
<dbReference type="EMBL" id="JAFELM010000043">
    <property type="protein sequence ID" value="MBM6619429.1"/>
    <property type="molecule type" value="Genomic_DNA"/>
</dbReference>
<keyword evidence="2" id="KW-0378">Hydrolase</keyword>
<gene>
    <name evidence="2" type="ORF">JR050_17340</name>
</gene>
<evidence type="ECO:0000313" key="3">
    <source>
        <dbReference type="Proteomes" id="UP001518925"/>
    </source>
</evidence>